<evidence type="ECO:0000256" key="2">
    <source>
        <dbReference type="ARBA" id="ARBA00005011"/>
    </source>
</evidence>
<evidence type="ECO:0000256" key="7">
    <source>
        <dbReference type="ARBA" id="ARBA00022605"/>
    </source>
</evidence>
<dbReference type="Proteomes" id="UP001598138">
    <property type="component" value="Unassembled WGS sequence"/>
</dbReference>
<comment type="caution">
    <text evidence="14">The sequence shown here is derived from an EMBL/GenBank/DDBJ whole genome shotgun (WGS) entry which is preliminary data.</text>
</comment>
<dbReference type="PROSITE" id="PS00599">
    <property type="entry name" value="AA_TRANSFER_CLASS_2"/>
    <property type="match status" value="1"/>
</dbReference>
<evidence type="ECO:0000256" key="9">
    <source>
        <dbReference type="ARBA" id="ARBA00022898"/>
    </source>
</evidence>
<evidence type="ECO:0000259" key="13">
    <source>
        <dbReference type="Pfam" id="PF00155"/>
    </source>
</evidence>
<gene>
    <name evidence="12 14" type="primary">hisC</name>
    <name evidence="14" type="ORF">U0R10_04245</name>
</gene>
<dbReference type="CDD" id="cd00609">
    <property type="entry name" value="AAT_like"/>
    <property type="match status" value="1"/>
</dbReference>
<dbReference type="GO" id="GO:0004400">
    <property type="term" value="F:histidinol-phosphate transaminase activity"/>
    <property type="evidence" value="ECO:0007669"/>
    <property type="project" value="UniProtKB-EC"/>
</dbReference>
<evidence type="ECO:0000256" key="11">
    <source>
        <dbReference type="ARBA" id="ARBA00047481"/>
    </source>
</evidence>
<evidence type="ECO:0000256" key="5">
    <source>
        <dbReference type="ARBA" id="ARBA00011738"/>
    </source>
</evidence>
<dbReference type="InterPro" id="IPR001917">
    <property type="entry name" value="Aminotrans_II_pyridoxalP_BS"/>
</dbReference>
<keyword evidence="10 12" id="KW-0368">Histidine biosynthesis</keyword>
<evidence type="ECO:0000256" key="1">
    <source>
        <dbReference type="ARBA" id="ARBA00001933"/>
    </source>
</evidence>
<dbReference type="InterPro" id="IPR015424">
    <property type="entry name" value="PyrdxlP-dep_Trfase"/>
</dbReference>
<sequence>MDYQKFILPHIWNLKPYSSARDEFKGKEGVFLDANENALGSGNIAPWNRYPDPMQWNIKEQLTEIKQCSLDQIFLGNGSDEAIDLLIRMTCNPAKDHVIICPPTYGMYEVSASVNNVPIIRVNLTADYQLNVDEICARINEQSKLIFICSPNNPTGNKLNRDSIYTILDKFTSGFVIVDEAYIDFSDEPSFIAELAKFPNLIVMQTLSKAYGLASLRLGMAYANPKIIQLLNKIKPPYNISGATQELVELALANKEFVKSSIETLNNAKKDLISGLNSLPGTKHIYQSNANFILVKFEQAQELFDYLIEQKIITRNRSTVTLCEDSIRITIGTTEENNLLLDKIKRFYA</sequence>
<evidence type="ECO:0000256" key="6">
    <source>
        <dbReference type="ARBA" id="ARBA00022576"/>
    </source>
</evidence>
<comment type="similarity">
    <text evidence="4 12">Belongs to the class-II pyridoxal-phosphate-dependent aminotransferase family. Histidinol-phosphate aminotransferase subfamily.</text>
</comment>
<evidence type="ECO:0000313" key="14">
    <source>
        <dbReference type="EMBL" id="MFD3393823.1"/>
    </source>
</evidence>
<reference evidence="14 15" key="1">
    <citation type="submission" date="2024-03" db="EMBL/GenBank/DDBJ databases">
        <title>Aquirufa genome sequencing.</title>
        <authorList>
            <person name="Pitt A."/>
            <person name="Hahn M.W."/>
        </authorList>
    </citation>
    <scope>NUCLEOTIDE SEQUENCE [LARGE SCALE GENOMIC DNA]</scope>
    <source>
        <strain evidence="14 15">OSTEICH-129V</strain>
    </source>
</reference>
<comment type="catalytic activity">
    <reaction evidence="11 12">
        <text>L-histidinol phosphate + 2-oxoglutarate = 3-(imidazol-4-yl)-2-oxopropyl phosphate + L-glutamate</text>
        <dbReference type="Rhea" id="RHEA:23744"/>
        <dbReference type="ChEBI" id="CHEBI:16810"/>
        <dbReference type="ChEBI" id="CHEBI:29985"/>
        <dbReference type="ChEBI" id="CHEBI:57766"/>
        <dbReference type="ChEBI" id="CHEBI:57980"/>
        <dbReference type="EC" id="2.6.1.9"/>
    </reaction>
</comment>
<evidence type="ECO:0000256" key="10">
    <source>
        <dbReference type="ARBA" id="ARBA00023102"/>
    </source>
</evidence>
<dbReference type="EC" id="2.6.1.9" evidence="12"/>
<dbReference type="Gene3D" id="3.90.1150.10">
    <property type="entry name" value="Aspartate Aminotransferase, domain 1"/>
    <property type="match status" value="1"/>
</dbReference>
<keyword evidence="6 12" id="KW-0032">Aminotransferase</keyword>
<comment type="pathway">
    <text evidence="2 12">Amino-acid biosynthesis; L-histidine biosynthesis; L-histidine from 5-phospho-alpha-D-ribose 1-diphosphate: step 7/9.</text>
</comment>
<keyword evidence="7 12" id="KW-0028">Amino-acid biosynthesis</keyword>
<dbReference type="InterPro" id="IPR015421">
    <property type="entry name" value="PyrdxlP-dep_Trfase_major"/>
</dbReference>
<dbReference type="NCBIfam" id="TIGR01141">
    <property type="entry name" value="hisC"/>
    <property type="match status" value="1"/>
</dbReference>
<dbReference type="InterPro" id="IPR015422">
    <property type="entry name" value="PyrdxlP-dep_Trfase_small"/>
</dbReference>
<dbReference type="Pfam" id="PF00155">
    <property type="entry name" value="Aminotran_1_2"/>
    <property type="match status" value="1"/>
</dbReference>
<dbReference type="EMBL" id="JBBKXZ010000001">
    <property type="protein sequence ID" value="MFD3393823.1"/>
    <property type="molecule type" value="Genomic_DNA"/>
</dbReference>
<dbReference type="InterPro" id="IPR005861">
    <property type="entry name" value="HisP_aminotrans"/>
</dbReference>
<comment type="pathway">
    <text evidence="3">Lipid metabolism.</text>
</comment>
<feature type="modified residue" description="N6-(pyridoxal phosphate)lysine" evidence="12">
    <location>
        <position position="209"/>
    </location>
</feature>
<dbReference type="InterPro" id="IPR004839">
    <property type="entry name" value="Aminotransferase_I/II_large"/>
</dbReference>
<comment type="cofactor">
    <cofactor evidence="1 12">
        <name>pyridoxal 5'-phosphate</name>
        <dbReference type="ChEBI" id="CHEBI:597326"/>
    </cofactor>
</comment>
<accession>A0ABW6DDD6</accession>
<organism evidence="14 15">
    <name type="scientific">Aquirufa avitistagni</name>
    <dbReference type="NCBI Taxonomy" id="3104728"/>
    <lineage>
        <taxon>Bacteria</taxon>
        <taxon>Pseudomonadati</taxon>
        <taxon>Bacteroidota</taxon>
        <taxon>Cytophagia</taxon>
        <taxon>Cytophagales</taxon>
        <taxon>Flectobacillaceae</taxon>
        <taxon>Aquirufa</taxon>
    </lineage>
</organism>
<feature type="domain" description="Aminotransferase class I/classII large" evidence="13">
    <location>
        <begin position="47"/>
        <end position="344"/>
    </location>
</feature>
<keyword evidence="9 12" id="KW-0663">Pyridoxal phosphate</keyword>
<dbReference type="HAMAP" id="MF_01023">
    <property type="entry name" value="HisC_aminotrans_2"/>
    <property type="match status" value="1"/>
</dbReference>
<evidence type="ECO:0000256" key="12">
    <source>
        <dbReference type="HAMAP-Rule" id="MF_01023"/>
    </source>
</evidence>
<evidence type="ECO:0000256" key="4">
    <source>
        <dbReference type="ARBA" id="ARBA00007970"/>
    </source>
</evidence>
<dbReference type="PANTHER" id="PTHR42885">
    <property type="entry name" value="HISTIDINOL-PHOSPHATE AMINOTRANSFERASE-RELATED"/>
    <property type="match status" value="1"/>
</dbReference>
<evidence type="ECO:0000313" key="15">
    <source>
        <dbReference type="Proteomes" id="UP001598138"/>
    </source>
</evidence>
<dbReference type="RefSeq" id="WP_377982705.1">
    <property type="nucleotide sequence ID" value="NZ_JBBKXZ010000001.1"/>
</dbReference>
<dbReference type="SUPFAM" id="SSF53383">
    <property type="entry name" value="PLP-dependent transferases"/>
    <property type="match status" value="1"/>
</dbReference>
<dbReference type="PANTHER" id="PTHR42885:SF2">
    <property type="entry name" value="HISTIDINOL-PHOSPHATE AMINOTRANSFERASE"/>
    <property type="match status" value="1"/>
</dbReference>
<name>A0ABW6DDD6_9BACT</name>
<proteinExistence type="inferred from homology"/>
<protein>
    <recommendedName>
        <fullName evidence="12">Histidinol-phosphate aminotransferase</fullName>
        <ecNumber evidence="12">2.6.1.9</ecNumber>
    </recommendedName>
    <alternativeName>
        <fullName evidence="12">Imidazole acetol-phosphate transaminase</fullName>
    </alternativeName>
</protein>
<evidence type="ECO:0000256" key="8">
    <source>
        <dbReference type="ARBA" id="ARBA00022679"/>
    </source>
</evidence>
<keyword evidence="8 12" id="KW-0808">Transferase</keyword>
<comment type="subunit">
    <text evidence="5 12">Homodimer.</text>
</comment>
<keyword evidence="15" id="KW-1185">Reference proteome</keyword>
<dbReference type="Gene3D" id="3.40.640.10">
    <property type="entry name" value="Type I PLP-dependent aspartate aminotransferase-like (Major domain)"/>
    <property type="match status" value="1"/>
</dbReference>
<evidence type="ECO:0000256" key="3">
    <source>
        <dbReference type="ARBA" id="ARBA00005189"/>
    </source>
</evidence>